<dbReference type="FunFam" id="1.20.1250.20:FF:000043">
    <property type="entry name" value="sugar transporter ERD6-like 6"/>
    <property type="match status" value="1"/>
</dbReference>
<feature type="transmembrane region" description="Helical" evidence="11">
    <location>
        <begin position="367"/>
        <end position="391"/>
    </location>
</feature>
<dbReference type="InterPro" id="IPR005829">
    <property type="entry name" value="Sugar_transporter_CS"/>
</dbReference>
<gene>
    <name evidence="13" type="ORF">CEY00_Acc09466</name>
</gene>
<dbReference type="InterPro" id="IPR050549">
    <property type="entry name" value="MFS_Trehalose_Transporter"/>
</dbReference>
<dbReference type="SUPFAM" id="SSF103473">
    <property type="entry name" value="MFS general substrate transporter"/>
    <property type="match status" value="1"/>
</dbReference>
<evidence type="ECO:0000256" key="10">
    <source>
        <dbReference type="SAM" id="MobiDB-lite"/>
    </source>
</evidence>
<dbReference type="InterPro" id="IPR003663">
    <property type="entry name" value="Sugar/inositol_transpt"/>
</dbReference>
<evidence type="ECO:0000313" key="14">
    <source>
        <dbReference type="Proteomes" id="UP000241394"/>
    </source>
</evidence>
<comment type="similarity">
    <text evidence="2 9">Belongs to the major facilitator superfamily. Sugar transporter (TC 2.A.1.1) family.</text>
</comment>
<feature type="region of interest" description="Disordered" evidence="10">
    <location>
        <begin position="1"/>
        <end position="26"/>
    </location>
</feature>
<dbReference type="PROSITE" id="PS00216">
    <property type="entry name" value="SUGAR_TRANSPORT_1"/>
    <property type="match status" value="1"/>
</dbReference>
<evidence type="ECO:0000256" key="2">
    <source>
        <dbReference type="ARBA" id="ARBA00010992"/>
    </source>
</evidence>
<feature type="transmembrane region" description="Helical" evidence="11">
    <location>
        <begin position="271"/>
        <end position="294"/>
    </location>
</feature>
<dbReference type="OMA" id="QTTVSWM"/>
<keyword evidence="5 11" id="KW-0812">Transmembrane</keyword>
<comment type="caution">
    <text evidence="13">The sequence shown here is derived from an EMBL/GenBank/DDBJ whole genome shotgun (WGS) entry which is preliminary data.</text>
</comment>
<keyword evidence="3 9" id="KW-0813">Transport</keyword>
<accession>A0A2R6RBH2</accession>
<keyword evidence="4 13" id="KW-0762">Sugar transport</keyword>
<dbReference type="CDD" id="cd17358">
    <property type="entry name" value="MFS_GLUT6_8_Class3_like"/>
    <property type="match status" value="1"/>
</dbReference>
<proteinExistence type="inferred from homology"/>
<evidence type="ECO:0000256" key="5">
    <source>
        <dbReference type="ARBA" id="ARBA00022692"/>
    </source>
</evidence>
<dbReference type="PANTHER" id="PTHR48021:SF25">
    <property type="entry name" value="SUGAR TRANSPORTER ERD6-LIKE 5"/>
    <property type="match status" value="1"/>
</dbReference>
<evidence type="ECO:0000256" key="4">
    <source>
        <dbReference type="ARBA" id="ARBA00022597"/>
    </source>
</evidence>
<evidence type="ECO:0000256" key="6">
    <source>
        <dbReference type="ARBA" id="ARBA00022989"/>
    </source>
</evidence>
<feature type="transmembrane region" description="Helical" evidence="11">
    <location>
        <begin position="74"/>
        <end position="92"/>
    </location>
</feature>
<reference evidence="13 14" key="1">
    <citation type="submission" date="2017-07" db="EMBL/GenBank/DDBJ databases">
        <title>An improved, manually edited Actinidia chinensis var. chinensis (kiwifruit) genome highlights the challenges associated with draft genomes and gene prediction in plants.</title>
        <authorList>
            <person name="Pilkington S."/>
            <person name="Crowhurst R."/>
            <person name="Hilario E."/>
            <person name="Nardozza S."/>
            <person name="Fraser L."/>
            <person name="Peng Y."/>
            <person name="Gunaseelan K."/>
            <person name="Simpson R."/>
            <person name="Tahir J."/>
            <person name="Deroles S."/>
            <person name="Templeton K."/>
            <person name="Luo Z."/>
            <person name="Davy M."/>
            <person name="Cheng C."/>
            <person name="Mcneilage M."/>
            <person name="Scaglione D."/>
            <person name="Liu Y."/>
            <person name="Zhang Q."/>
            <person name="Datson P."/>
            <person name="De Silva N."/>
            <person name="Gardiner S."/>
            <person name="Bassett H."/>
            <person name="Chagne D."/>
            <person name="Mccallum J."/>
            <person name="Dzierzon H."/>
            <person name="Deng C."/>
            <person name="Wang Y.-Y."/>
            <person name="Barron N."/>
            <person name="Manako K."/>
            <person name="Bowen J."/>
            <person name="Foster T."/>
            <person name="Erridge Z."/>
            <person name="Tiffin H."/>
            <person name="Waite C."/>
            <person name="Davies K."/>
            <person name="Grierson E."/>
            <person name="Laing W."/>
            <person name="Kirk R."/>
            <person name="Chen X."/>
            <person name="Wood M."/>
            <person name="Montefiori M."/>
            <person name="Brummell D."/>
            <person name="Schwinn K."/>
            <person name="Catanach A."/>
            <person name="Fullerton C."/>
            <person name="Li D."/>
            <person name="Meiyalaghan S."/>
            <person name="Nieuwenhuizen N."/>
            <person name="Read N."/>
            <person name="Prakash R."/>
            <person name="Hunter D."/>
            <person name="Zhang H."/>
            <person name="Mckenzie M."/>
            <person name="Knabel M."/>
            <person name="Harris A."/>
            <person name="Allan A."/>
            <person name="Chen A."/>
            <person name="Janssen B."/>
            <person name="Plunkett B."/>
            <person name="Dwamena C."/>
            <person name="Voogd C."/>
            <person name="Leif D."/>
            <person name="Lafferty D."/>
            <person name="Souleyre E."/>
            <person name="Varkonyi-Gasic E."/>
            <person name="Gambi F."/>
            <person name="Hanley J."/>
            <person name="Yao J.-L."/>
            <person name="Cheung J."/>
            <person name="David K."/>
            <person name="Warren B."/>
            <person name="Marsh K."/>
            <person name="Snowden K."/>
            <person name="Lin-Wang K."/>
            <person name="Brian L."/>
            <person name="Martinez-Sanchez M."/>
            <person name="Wang M."/>
            <person name="Ileperuma N."/>
            <person name="Macnee N."/>
            <person name="Campin R."/>
            <person name="Mcatee P."/>
            <person name="Drummond R."/>
            <person name="Espley R."/>
            <person name="Ireland H."/>
            <person name="Wu R."/>
            <person name="Atkinson R."/>
            <person name="Karunairetnam S."/>
            <person name="Bulley S."/>
            <person name="Chunkath S."/>
            <person name="Hanley Z."/>
            <person name="Storey R."/>
            <person name="Thrimawithana A."/>
            <person name="Thomson S."/>
            <person name="David C."/>
            <person name="Testolin R."/>
        </authorList>
    </citation>
    <scope>NUCLEOTIDE SEQUENCE [LARGE SCALE GENOMIC DNA]</scope>
    <source>
        <strain evidence="14">cv. Red5</strain>
        <tissue evidence="13">Young leaf</tissue>
    </source>
</reference>
<feature type="domain" description="Major facilitator superfamily (MFS) profile" evidence="12">
    <location>
        <begin position="38"/>
        <end position="457"/>
    </location>
</feature>
<feature type="transmembrane region" description="Helical" evidence="11">
    <location>
        <begin position="403"/>
        <end position="423"/>
    </location>
</feature>
<evidence type="ECO:0000256" key="7">
    <source>
        <dbReference type="ARBA" id="ARBA00023136"/>
    </source>
</evidence>
<feature type="transmembrane region" description="Helical" evidence="11">
    <location>
        <begin position="190"/>
        <end position="207"/>
    </location>
</feature>
<evidence type="ECO:0000256" key="8">
    <source>
        <dbReference type="ARBA" id="ARBA00044504"/>
    </source>
</evidence>
<feature type="transmembrane region" description="Helical" evidence="11">
    <location>
        <begin position="429"/>
        <end position="449"/>
    </location>
</feature>
<feature type="transmembrane region" description="Helical" evidence="11">
    <location>
        <begin position="165"/>
        <end position="184"/>
    </location>
</feature>
<dbReference type="AlphaFoldDB" id="A0A2R6RBH2"/>
<dbReference type="PROSITE" id="PS50850">
    <property type="entry name" value="MFS"/>
    <property type="match status" value="1"/>
</dbReference>
<protein>
    <submittedName>
        <fullName evidence="13">Sugar transporter ERD6-like</fullName>
    </submittedName>
</protein>
<feature type="transmembrane region" description="Helical" evidence="11">
    <location>
        <begin position="104"/>
        <end position="122"/>
    </location>
</feature>
<dbReference type="InterPro" id="IPR036259">
    <property type="entry name" value="MFS_trans_sf"/>
</dbReference>
<dbReference type="OrthoDB" id="6133115at2759"/>
<keyword evidence="6 11" id="KW-1133">Transmembrane helix</keyword>
<dbReference type="FunCoup" id="A0A2R6RBH2">
    <property type="interactions" value="1209"/>
</dbReference>
<dbReference type="Gramene" id="PSS24906">
    <property type="protein sequence ID" value="PSS24906"/>
    <property type="gene ID" value="CEY00_Acc09466"/>
</dbReference>
<feature type="transmembrane region" description="Helical" evidence="11">
    <location>
        <begin position="134"/>
        <end position="153"/>
    </location>
</feature>
<dbReference type="Pfam" id="PF00083">
    <property type="entry name" value="Sugar_tr"/>
    <property type="match status" value="1"/>
</dbReference>
<dbReference type="EMBL" id="NKQK01000008">
    <property type="protein sequence ID" value="PSS24906.1"/>
    <property type="molecule type" value="Genomic_DNA"/>
</dbReference>
<comment type="subcellular location">
    <subcellularLocation>
        <location evidence="1">Membrane</location>
        <topology evidence="1">Multi-pass membrane protein</topology>
    </subcellularLocation>
</comment>
<dbReference type="InterPro" id="IPR044775">
    <property type="entry name" value="MFS_ERD6/Tret1-like"/>
</dbReference>
<name>A0A2R6RBH2_ACTCC</name>
<organism evidence="13 14">
    <name type="scientific">Actinidia chinensis var. chinensis</name>
    <name type="common">Chinese soft-hair kiwi</name>
    <dbReference type="NCBI Taxonomy" id="1590841"/>
    <lineage>
        <taxon>Eukaryota</taxon>
        <taxon>Viridiplantae</taxon>
        <taxon>Streptophyta</taxon>
        <taxon>Embryophyta</taxon>
        <taxon>Tracheophyta</taxon>
        <taxon>Spermatophyta</taxon>
        <taxon>Magnoliopsida</taxon>
        <taxon>eudicotyledons</taxon>
        <taxon>Gunneridae</taxon>
        <taxon>Pentapetalae</taxon>
        <taxon>asterids</taxon>
        <taxon>Ericales</taxon>
        <taxon>Actinidiaceae</taxon>
        <taxon>Actinidia</taxon>
    </lineage>
</organism>
<feature type="transmembrane region" description="Helical" evidence="11">
    <location>
        <begin position="33"/>
        <end position="54"/>
    </location>
</feature>
<dbReference type="GO" id="GO:0016020">
    <property type="term" value="C:membrane"/>
    <property type="evidence" value="ECO:0007669"/>
    <property type="project" value="UniProtKB-SubCell"/>
</dbReference>
<reference evidence="14" key="2">
    <citation type="journal article" date="2018" name="BMC Genomics">
        <title>A manually annotated Actinidia chinensis var. chinensis (kiwifruit) genome highlights the challenges associated with draft genomes and gene prediction in plants.</title>
        <authorList>
            <person name="Pilkington S.M."/>
            <person name="Crowhurst R."/>
            <person name="Hilario E."/>
            <person name="Nardozza S."/>
            <person name="Fraser L."/>
            <person name="Peng Y."/>
            <person name="Gunaseelan K."/>
            <person name="Simpson R."/>
            <person name="Tahir J."/>
            <person name="Deroles S.C."/>
            <person name="Templeton K."/>
            <person name="Luo Z."/>
            <person name="Davy M."/>
            <person name="Cheng C."/>
            <person name="McNeilage M."/>
            <person name="Scaglione D."/>
            <person name="Liu Y."/>
            <person name="Zhang Q."/>
            <person name="Datson P."/>
            <person name="De Silva N."/>
            <person name="Gardiner S.E."/>
            <person name="Bassett H."/>
            <person name="Chagne D."/>
            <person name="McCallum J."/>
            <person name="Dzierzon H."/>
            <person name="Deng C."/>
            <person name="Wang Y.Y."/>
            <person name="Barron L."/>
            <person name="Manako K."/>
            <person name="Bowen J."/>
            <person name="Foster T.M."/>
            <person name="Erridge Z.A."/>
            <person name="Tiffin H."/>
            <person name="Waite C.N."/>
            <person name="Davies K.M."/>
            <person name="Grierson E.P."/>
            <person name="Laing W.A."/>
            <person name="Kirk R."/>
            <person name="Chen X."/>
            <person name="Wood M."/>
            <person name="Montefiori M."/>
            <person name="Brummell D.A."/>
            <person name="Schwinn K.E."/>
            <person name="Catanach A."/>
            <person name="Fullerton C."/>
            <person name="Li D."/>
            <person name="Meiyalaghan S."/>
            <person name="Nieuwenhuizen N."/>
            <person name="Read N."/>
            <person name="Prakash R."/>
            <person name="Hunter D."/>
            <person name="Zhang H."/>
            <person name="McKenzie M."/>
            <person name="Knabel M."/>
            <person name="Harris A."/>
            <person name="Allan A.C."/>
            <person name="Gleave A."/>
            <person name="Chen A."/>
            <person name="Janssen B.J."/>
            <person name="Plunkett B."/>
            <person name="Ampomah-Dwamena C."/>
            <person name="Voogd C."/>
            <person name="Leif D."/>
            <person name="Lafferty D."/>
            <person name="Souleyre E.J.F."/>
            <person name="Varkonyi-Gasic E."/>
            <person name="Gambi F."/>
            <person name="Hanley J."/>
            <person name="Yao J.L."/>
            <person name="Cheung J."/>
            <person name="David K.M."/>
            <person name="Warren B."/>
            <person name="Marsh K."/>
            <person name="Snowden K.C."/>
            <person name="Lin-Wang K."/>
            <person name="Brian L."/>
            <person name="Martinez-Sanchez M."/>
            <person name="Wang M."/>
            <person name="Ileperuma N."/>
            <person name="Macnee N."/>
            <person name="Campin R."/>
            <person name="McAtee P."/>
            <person name="Drummond R.S.M."/>
            <person name="Espley R.V."/>
            <person name="Ireland H.S."/>
            <person name="Wu R."/>
            <person name="Atkinson R.G."/>
            <person name="Karunairetnam S."/>
            <person name="Bulley S."/>
            <person name="Chunkath S."/>
            <person name="Hanley Z."/>
            <person name="Storey R."/>
            <person name="Thrimawithana A.H."/>
            <person name="Thomson S."/>
            <person name="David C."/>
            <person name="Testolin R."/>
            <person name="Huang H."/>
            <person name="Hellens R.P."/>
            <person name="Schaffer R.J."/>
        </authorList>
    </citation>
    <scope>NUCLEOTIDE SEQUENCE [LARGE SCALE GENOMIC DNA]</scope>
    <source>
        <strain evidence="14">cv. Red5</strain>
    </source>
</reference>
<evidence type="ECO:0000256" key="1">
    <source>
        <dbReference type="ARBA" id="ARBA00004141"/>
    </source>
</evidence>
<dbReference type="PRINTS" id="PR00171">
    <property type="entry name" value="SUGRTRNSPORT"/>
</dbReference>
<dbReference type="PANTHER" id="PTHR48021">
    <property type="match status" value="1"/>
</dbReference>
<dbReference type="InterPro" id="IPR005828">
    <property type="entry name" value="MFS_sugar_transport-like"/>
</dbReference>
<dbReference type="InterPro" id="IPR020846">
    <property type="entry name" value="MFS_dom"/>
</dbReference>
<feature type="transmembrane region" description="Helical" evidence="11">
    <location>
        <begin position="333"/>
        <end position="355"/>
    </location>
</feature>
<evidence type="ECO:0000313" key="13">
    <source>
        <dbReference type="EMBL" id="PSS24906.1"/>
    </source>
</evidence>
<dbReference type="Proteomes" id="UP000241394">
    <property type="component" value="Chromosome LG8"/>
</dbReference>
<evidence type="ECO:0000256" key="3">
    <source>
        <dbReference type="ARBA" id="ARBA00022448"/>
    </source>
</evidence>
<comment type="similarity">
    <text evidence="8">Belongs to the major facilitator superfamily. Phosphate:H(+) symporter (TC 2.A.1.9) family.</text>
</comment>
<feature type="transmembrane region" description="Helical" evidence="11">
    <location>
        <begin position="306"/>
        <end position="326"/>
    </location>
</feature>
<dbReference type="GO" id="GO:0051119">
    <property type="term" value="F:sugar transmembrane transporter activity"/>
    <property type="evidence" value="ECO:0007669"/>
    <property type="project" value="InterPro"/>
</dbReference>
<dbReference type="Gene3D" id="1.20.1250.20">
    <property type="entry name" value="MFS general substrate transporter like domains"/>
    <property type="match status" value="1"/>
</dbReference>
<keyword evidence="7 11" id="KW-0472">Membrane</keyword>
<evidence type="ECO:0000256" key="9">
    <source>
        <dbReference type="RuleBase" id="RU003346"/>
    </source>
</evidence>
<dbReference type="STRING" id="1590841.A0A2R6RBH2"/>
<sequence>MKREGIEDGETSIPLILRENPDGGGSSSSSATAVVVLSTLVAVFGSFVFGSAVGFSSPAQSGIMDDLGLSLAEYSVFGSILTVGAMFGAIMSGKLADLFGRRGTMGFAEIFCTIGWLAIVLAEEAWWLDLGRLSLGYGIGLLSYVVPVYIAEITPKNLRGGFTTINQFMICCGVSVMYVIGIIITWRILAVIGAIPSLLQILGLFFIPESPRWLAKNDRWLECEAALQRLRGKKADISKEAAEIRDYTETLQQLSEPKLLDLFQRKYAHSLIVGVGLMVLQQFGGVNAIAYYASAIFESAGFSSRVGTLGMVAVQVPMTMLGVLLMDRSGRRPLLMISAAGTCLGCFLGGLSFLLQDHHAWKDITPIMALSGVLVFTGFFSFGMGGIPWVIMSEIFPINMKGLAGSLVTVVNWLGSWIISYAFNFLMDWSSAGTFLMFSSICGLTVLFVDKLVPETKGRTLEEIQASMNPFTPKI</sequence>
<evidence type="ECO:0000256" key="11">
    <source>
        <dbReference type="SAM" id="Phobius"/>
    </source>
</evidence>
<evidence type="ECO:0000259" key="12">
    <source>
        <dbReference type="PROSITE" id="PS50850"/>
    </source>
</evidence>
<keyword evidence="14" id="KW-1185">Reference proteome</keyword>
<dbReference type="InParanoid" id="A0A2R6RBH2"/>
<dbReference type="NCBIfam" id="TIGR00879">
    <property type="entry name" value="SP"/>
    <property type="match status" value="1"/>
</dbReference>